<organism evidence="1 2">
    <name type="scientific">Citrullus colocynthis</name>
    <name type="common">colocynth</name>
    <dbReference type="NCBI Taxonomy" id="252529"/>
    <lineage>
        <taxon>Eukaryota</taxon>
        <taxon>Viridiplantae</taxon>
        <taxon>Streptophyta</taxon>
        <taxon>Embryophyta</taxon>
        <taxon>Tracheophyta</taxon>
        <taxon>Spermatophyta</taxon>
        <taxon>Magnoliopsida</taxon>
        <taxon>eudicotyledons</taxon>
        <taxon>Gunneridae</taxon>
        <taxon>Pentapetalae</taxon>
        <taxon>rosids</taxon>
        <taxon>fabids</taxon>
        <taxon>Cucurbitales</taxon>
        <taxon>Cucurbitaceae</taxon>
        <taxon>Benincaseae</taxon>
        <taxon>Citrullus</taxon>
    </lineage>
</organism>
<accession>A0ABP0YSM9</accession>
<protein>
    <submittedName>
        <fullName evidence="1">Uncharacterized protein</fullName>
    </submittedName>
</protein>
<keyword evidence="2" id="KW-1185">Reference proteome</keyword>
<evidence type="ECO:0000313" key="1">
    <source>
        <dbReference type="EMBL" id="CAK9322056.1"/>
    </source>
</evidence>
<dbReference type="Proteomes" id="UP001642487">
    <property type="component" value="Chromosome 5"/>
</dbReference>
<feature type="non-terminal residue" evidence="1">
    <location>
        <position position="67"/>
    </location>
</feature>
<evidence type="ECO:0000313" key="2">
    <source>
        <dbReference type="Proteomes" id="UP001642487"/>
    </source>
</evidence>
<proteinExistence type="predicted"/>
<reference evidence="1 2" key="1">
    <citation type="submission" date="2024-03" db="EMBL/GenBank/DDBJ databases">
        <authorList>
            <person name="Gkanogiannis A."/>
            <person name="Becerra Lopez-Lavalle L."/>
        </authorList>
    </citation>
    <scope>NUCLEOTIDE SEQUENCE [LARGE SCALE GENOMIC DNA]</scope>
</reference>
<name>A0ABP0YSM9_9ROSI</name>
<gene>
    <name evidence="1" type="ORF">CITCOLO1_LOCUS14167</name>
</gene>
<dbReference type="EMBL" id="OZ021739">
    <property type="protein sequence ID" value="CAK9322056.1"/>
    <property type="molecule type" value="Genomic_DNA"/>
</dbReference>
<sequence length="67" mass="7731">HLLRSSLWTHPKFQPSPSFGCFELQNSNLLSFIRLHCASKFKSSLFNCVALRFDISKYCAPIQAIRE</sequence>
<feature type="non-terminal residue" evidence="1">
    <location>
        <position position="1"/>
    </location>
</feature>